<proteinExistence type="predicted"/>
<evidence type="ECO:0000313" key="4">
    <source>
        <dbReference type="Proteomes" id="UP001500051"/>
    </source>
</evidence>
<evidence type="ECO:0000256" key="1">
    <source>
        <dbReference type="ARBA" id="ARBA00022801"/>
    </source>
</evidence>
<dbReference type="GO" id="GO:0016787">
    <property type="term" value="F:hydrolase activity"/>
    <property type="evidence" value="ECO:0007669"/>
    <property type="project" value="UniProtKB-KW"/>
</dbReference>
<evidence type="ECO:0000313" key="3">
    <source>
        <dbReference type="EMBL" id="GAA3705926.1"/>
    </source>
</evidence>
<protein>
    <submittedName>
        <fullName evidence="3">Carbon-nitrogen hydrolase family protein</fullName>
    </submittedName>
</protein>
<dbReference type="InterPro" id="IPR036526">
    <property type="entry name" value="C-N_Hydrolase_sf"/>
</dbReference>
<dbReference type="Pfam" id="PF00795">
    <property type="entry name" value="CN_hydrolase"/>
    <property type="match status" value="1"/>
</dbReference>
<name>A0ABP7DHT5_9ACTN</name>
<dbReference type="PANTHER" id="PTHR43674:SF2">
    <property type="entry name" value="BETA-UREIDOPROPIONASE"/>
    <property type="match status" value="1"/>
</dbReference>
<dbReference type="InterPro" id="IPR050345">
    <property type="entry name" value="Aliph_Amidase/BUP"/>
</dbReference>
<organism evidence="3 4">
    <name type="scientific">Microlunatus aurantiacus</name>
    <dbReference type="NCBI Taxonomy" id="446786"/>
    <lineage>
        <taxon>Bacteria</taxon>
        <taxon>Bacillati</taxon>
        <taxon>Actinomycetota</taxon>
        <taxon>Actinomycetes</taxon>
        <taxon>Propionibacteriales</taxon>
        <taxon>Propionibacteriaceae</taxon>
        <taxon>Microlunatus</taxon>
    </lineage>
</organism>
<gene>
    <name evidence="3" type="ORF">GCM10022204_24440</name>
</gene>
<reference evidence="4" key="1">
    <citation type="journal article" date="2019" name="Int. J. Syst. Evol. Microbiol.">
        <title>The Global Catalogue of Microorganisms (GCM) 10K type strain sequencing project: providing services to taxonomists for standard genome sequencing and annotation.</title>
        <authorList>
            <consortium name="The Broad Institute Genomics Platform"/>
            <consortium name="The Broad Institute Genome Sequencing Center for Infectious Disease"/>
            <person name="Wu L."/>
            <person name="Ma J."/>
        </authorList>
    </citation>
    <scope>NUCLEOTIDE SEQUENCE [LARGE SCALE GENOMIC DNA]</scope>
    <source>
        <strain evidence="4">JCM 16548</strain>
    </source>
</reference>
<keyword evidence="4" id="KW-1185">Reference proteome</keyword>
<keyword evidence="1 3" id="KW-0378">Hydrolase</keyword>
<accession>A0ABP7DHT5</accession>
<dbReference type="Proteomes" id="UP001500051">
    <property type="component" value="Unassembled WGS sequence"/>
</dbReference>
<evidence type="ECO:0000259" key="2">
    <source>
        <dbReference type="PROSITE" id="PS50263"/>
    </source>
</evidence>
<feature type="domain" description="CN hydrolase" evidence="2">
    <location>
        <begin position="9"/>
        <end position="267"/>
    </location>
</feature>
<dbReference type="CDD" id="cd07197">
    <property type="entry name" value="nitrilase"/>
    <property type="match status" value="1"/>
</dbReference>
<dbReference type="SUPFAM" id="SSF56317">
    <property type="entry name" value="Carbon-nitrogen hydrolase"/>
    <property type="match status" value="1"/>
</dbReference>
<dbReference type="InterPro" id="IPR003010">
    <property type="entry name" value="C-N_Hydrolase"/>
</dbReference>
<dbReference type="PANTHER" id="PTHR43674">
    <property type="entry name" value="NITRILASE C965.09-RELATED"/>
    <property type="match status" value="1"/>
</dbReference>
<dbReference type="PROSITE" id="PS50263">
    <property type="entry name" value="CN_HYDROLASE"/>
    <property type="match status" value="1"/>
</dbReference>
<sequence length="286" mass="30795">MPTTSPTSLRLAVAQTTHHTDPRDTEALRALGVEIRALMHQASVAGADLIQFPEGTLCFPDKRLLSRDPDQLSEADWTRFPWLVLDDEIIRIRALAAKLRLWTVLGAQQRAGSDRGGDGGRPTTSLLIIDPAGEVVGRYDERILSRSKQAYLYAAGTESVVIEVNGLRLGFTSGLEVLFPALFSDYEEQGVDAVLFSTAGPADPAEADSLSSSARTHALQCGLWVGYAVPSDKAPYAAAGILAPGGEWVARCPDEAIPAIAVADVTPRPEHPGRTWRRTMLQALAD</sequence>
<dbReference type="Gene3D" id="3.60.110.10">
    <property type="entry name" value="Carbon-nitrogen hydrolase"/>
    <property type="match status" value="1"/>
</dbReference>
<comment type="caution">
    <text evidence="3">The sequence shown here is derived from an EMBL/GenBank/DDBJ whole genome shotgun (WGS) entry which is preliminary data.</text>
</comment>
<dbReference type="EMBL" id="BAAAYX010000009">
    <property type="protein sequence ID" value="GAA3705926.1"/>
    <property type="molecule type" value="Genomic_DNA"/>
</dbReference>